<keyword evidence="3" id="KW-1185">Reference proteome</keyword>
<dbReference type="PANTHER" id="PTHR43686:SF1">
    <property type="entry name" value="AMINOTRAN_5 DOMAIN-CONTAINING PROTEIN"/>
    <property type="match status" value="1"/>
</dbReference>
<dbReference type="PANTHER" id="PTHR43686">
    <property type="entry name" value="SULFURTRANSFERASE-RELATED"/>
    <property type="match status" value="1"/>
</dbReference>
<dbReference type="Pfam" id="PF00266">
    <property type="entry name" value="Aminotran_5"/>
    <property type="match status" value="1"/>
</dbReference>
<reference evidence="2 3" key="1">
    <citation type="submission" date="2023-11" db="EMBL/GenBank/DDBJ databases">
        <title>Halocaridina rubra genome assembly.</title>
        <authorList>
            <person name="Smith C."/>
        </authorList>
    </citation>
    <scope>NUCLEOTIDE SEQUENCE [LARGE SCALE GENOMIC DNA]</scope>
    <source>
        <strain evidence="2">EP-1</strain>
        <tissue evidence="2">Whole</tissue>
    </source>
</reference>
<evidence type="ECO:0000313" key="3">
    <source>
        <dbReference type="Proteomes" id="UP001381693"/>
    </source>
</evidence>
<feature type="non-terminal residue" evidence="2">
    <location>
        <position position="1"/>
    </location>
</feature>
<proteinExistence type="predicted"/>
<dbReference type="Proteomes" id="UP001381693">
    <property type="component" value="Unassembled WGS sequence"/>
</dbReference>
<feature type="domain" description="Aminotransferase class V" evidence="1">
    <location>
        <begin position="53"/>
        <end position="229"/>
    </location>
</feature>
<dbReference type="EMBL" id="JAXCGZ010003965">
    <property type="protein sequence ID" value="KAK7082566.1"/>
    <property type="molecule type" value="Genomic_DNA"/>
</dbReference>
<name>A0AAN9A6K8_HALRR</name>
<dbReference type="InterPro" id="IPR000192">
    <property type="entry name" value="Aminotrans_V_dom"/>
</dbReference>
<evidence type="ECO:0000259" key="1">
    <source>
        <dbReference type="Pfam" id="PF00266"/>
    </source>
</evidence>
<evidence type="ECO:0000313" key="2">
    <source>
        <dbReference type="EMBL" id="KAK7082566.1"/>
    </source>
</evidence>
<comment type="caution">
    <text evidence="2">The sequence shown here is derived from an EMBL/GenBank/DDBJ whole genome shotgun (WGS) entry which is preliminary data.</text>
</comment>
<dbReference type="Gene3D" id="3.40.640.10">
    <property type="entry name" value="Type I PLP-dependent aspartate aminotransferase-like (Major domain)"/>
    <property type="match status" value="1"/>
</dbReference>
<accession>A0AAN9A6K8</accession>
<dbReference type="AlphaFoldDB" id="A0AAN9A6K8"/>
<sequence length="232" mass="25939">AHRKFYDFSCGETTFEKHKGREVNPEDLIKYVADNVIGKDTVFLSPFGPRKVVYCDYIASGRSLKFIEDFITDEVLPQYGSTHTTSTVTALQTTLFRHEARDMIRNATQASEHDRVLFVGNGATGAIQKLIHSLRITESPVVIVDPFSHHSSLLPWREIGAKIIRIRESPCGDIDINHLEETLKAHEGRGQIIGCFTAASNVSGIILDDIKITMMLHKYGALAFWDYATAGK</sequence>
<dbReference type="InterPro" id="IPR015424">
    <property type="entry name" value="PyrdxlP-dep_Trfase"/>
</dbReference>
<dbReference type="SUPFAM" id="SSF53383">
    <property type="entry name" value="PLP-dependent transferases"/>
    <property type="match status" value="1"/>
</dbReference>
<organism evidence="2 3">
    <name type="scientific">Halocaridina rubra</name>
    <name type="common">Hawaiian red shrimp</name>
    <dbReference type="NCBI Taxonomy" id="373956"/>
    <lineage>
        <taxon>Eukaryota</taxon>
        <taxon>Metazoa</taxon>
        <taxon>Ecdysozoa</taxon>
        <taxon>Arthropoda</taxon>
        <taxon>Crustacea</taxon>
        <taxon>Multicrustacea</taxon>
        <taxon>Malacostraca</taxon>
        <taxon>Eumalacostraca</taxon>
        <taxon>Eucarida</taxon>
        <taxon>Decapoda</taxon>
        <taxon>Pleocyemata</taxon>
        <taxon>Caridea</taxon>
        <taxon>Atyoidea</taxon>
        <taxon>Atyidae</taxon>
        <taxon>Halocaridina</taxon>
    </lineage>
</organism>
<gene>
    <name evidence="2" type="ORF">SK128_017260</name>
</gene>
<protein>
    <recommendedName>
        <fullName evidence="1">Aminotransferase class V domain-containing protein</fullName>
    </recommendedName>
</protein>
<dbReference type="InterPro" id="IPR015421">
    <property type="entry name" value="PyrdxlP-dep_Trfase_major"/>
</dbReference>